<organism evidence="1">
    <name type="scientific">uncultured Caudovirales phage</name>
    <dbReference type="NCBI Taxonomy" id="2100421"/>
    <lineage>
        <taxon>Viruses</taxon>
        <taxon>Duplodnaviria</taxon>
        <taxon>Heunggongvirae</taxon>
        <taxon>Uroviricota</taxon>
        <taxon>Caudoviricetes</taxon>
        <taxon>Peduoviridae</taxon>
        <taxon>Maltschvirus</taxon>
        <taxon>Maltschvirus maltsch</taxon>
    </lineage>
</organism>
<name>A0A6J5QLF4_9CAUD</name>
<accession>A0A6J5QLF4</accession>
<dbReference type="EMBL" id="LR797061">
    <property type="protein sequence ID" value="CAB4184582.1"/>
    <property type="molecule type" value="Genomic_DNA"/>
</dbReference>
<evidence type="ECO:0000313" key="1">
    <source>
        <dbReference type="EMBL" id="CAB4184582.1"/>
    </source>
</evidence>
<proteinExistence type="predicted"/>
<reference evidence="1" key="1">
    <citation type="submission" date="2020-05" db="EMBL/GenBank/DDBJ databases">
        <authorList>
            <person name="Chiriac C."/>
            <person name="Salcher M."/>
            <person name="Ghai R."/>
            <person name="Kavagutti S V."/>
        </authorList>
    </citation>
    <scope>NUCLEOTIDE SEQUENCE</scope>
</reference>
<sequence>MTARTLAQQVLDRGKSMSARQYSWFRSMAENDSTISVEWQGNYPCCYFYLTDGRMVSVEQSYQTYGGARLSISSSVIADAAEIAAAVAAA</sequence>
<gene>
    <name evidence="1" type="ORF">UFOVP1122_15</name>
</gene>
<protein>
    <submittedName>
        <fullName evidence="1">Uncharacterized protein</fullName>
    </submittedName>
</protein>